<reference evidence="3" key="1">
    <citation type="submission" date="2019-03" db="EMBL/GenBank/DDBJ databases">
        <authorList>
            <person name="Danneels B."/>
        </authorList>
    </citation>
    <scope>NUCLEOTIDE SEQUENCE</scope>
</reference>
<evidence type="ECO:0000313" key="3">
    <source>
        <dbReference type="EMBL" id="VFR38486.1"/>
    </source>
</evidence>
<dbReference type="AlphaFoldDB" id="A0A484QKW4"/>
<name>A0A484QKW4_9ZZZZ</name>
<evidence type="ECO:0000313" key="2">
    <source>
        <dbReference type="EMBL" id="VFR33567.1"/>
    </source>
</evidence>
<proteinExistence type="predicted"/>
<dbReference type="EMBL" id="CAADIG010000004">
    <property type="protein sequence ID" value="VFR38486.1"/>
    <property type="molecule type" value="Genomic_DNA"/>
</dbReference>
<dbReference type="EMBL" id="CAADIE010000002">
    <property type="protein sequence ID" value="VFR33567.1"/>
    <property type="molecule type" value="Genomic_DNA"/>
</dbReference>
<accession>A0A484QKW4</accession>
<gene>
    <name evidence="1" type="ORF">ANDO1_3865</name>
    <name evidence="3" type="ORF">ANT2_3881</name>
    <name evidence="4" type="ORF">ANT3_3883</name>
    <name evidence="2" type="ORF">BER1_3878</name>
</gene>
<evidence type="ECO:0000313" key="1">
    <source>
        <dbReference type="EMBL" id="VFR19592.1"/>
    </source>
</evidence>
<organism evidence="3">
    <name type="scientific">plant metagenome</name>
    <dbReference type="NCBI Taxonomy" id="1297885"/>
    <lineage>
        <taxon>unclassified sequences</taxon>
        <taxon>metagenomes</taxon>
        <taxon>organismal metagenomes</taxon>
    </lineage>
</organism>
<sequence>MRSMSATVSDKQALLIQDLECAANELLRETRRVLAGIGYEAQRQQLQQRLAEVLR</sequence>
<evidence type="ECO:0000313" key="4">
    <source>
        <dbReference type="EMBL" id="VFR62987.1"/>
    </source>
</evidence>
<dbReference type="EMBL" id="CAADHZ010000003">
    <property type="protein sequence ID" value="VFR19592.1"/>
    <property type="molecule type" value="Genomic_DNA"/>
</dbReference>
<protein>
    <submittedName>
        <fullName evidence="3">Uncharacterized protein</fullName>
    </submittedName>
</protein>
<dbReference type="EMBL" id="CAADID010000009">
    <property type="protein sequence ID" value="VFR62987.1"/>
    <property type="molecule type" value="Genomic_DNA"/>
</dbReference>